<organism evidence="1">
    <name type="scientific">Ralstonia syzygii R24</name>
    <dbReference type="NCBI Taxonomy" id="907261"/>
    <lineage>
        <taxon>Bacteria</taxon>
        <taxon>Pseudomonadati</taxon>
        <taxon>Pseudomonadota</taxon>
        <taxon>Betaproteobacteria</taxon>
        <taxon>Burkholderiales</taxon>
        <taxon>Burkholderiaceae</taxon>
        <taxon>Ralstonia</taxon>
        <taxon>Ralstonia solanacearum species complex</taxon>
    </lineage>
</organism>
<dbReference type="AlphaFoldDB" id="G3A3Z5"/>
<gene>
    <name evidence="1" type="ORF">RALSY_30364</name>
</gene>
<protein>
    <submittedName>
        <fullName evidence="1">Uncharacterized protein</fullName>
    </submittedName>
</protein>
<name>G3A3Z5_9RALS</name>
<reference evidence="1" key="2">
    <citation type="submission" date="2011-04" db="EMBL/GenBank/DDBJ databases">
        <authorList>
            <person name="Genoscope - CEA"/>
        </authorList>
    </citation>
    <scope>NUCLEOTIDE SEQUENCE</scope>
    <source>
        <strain evidence="1">R24</strain>
    </source>
</reference>
<dbReference type="EMBL" id="FR854088">
    <property type="protein sequence ID" value="CCA88614.1"/>
    <property type="molecule type" value="Genomic_DNA"/>
</dbReference>
<proteinExistence type="predicted"/>
<evidence type="ECO:0000313" key="1">
    <source>
        <dbReference type="EMBL" id="CCA88614.1"/>
    </source>
</evidence>
<accession>G3A3Z5</accession>
<sequence>MPAAARGERWGARLYSRIDLPSSLHYQALKLLFVYLWSGEGLLDSRVARVQNRQPGSAYGCRGRRPRIAWASLTAYSLRRKFRCVKLQGNSNAAGDCGEQG</sequence>
<reference evidence="1" key="1">
    <citation type="journal article" date="2011" name="PLoS ONE">
        <title>Ralstonia syzygii, the Blood Disease Bacterium and some Asian R. solanacearum strains form a single genomic species despite divergent lifestyles.</title>
        <authorList>
            <person name="Remenant B."/>
            <person name="de Cambiaire J.C."/>
            <person name="Cellier G."/>
            <person name="Jacobs J.M."/>
            <person name="Mangenot S."/>
            <person name="Barbe V."/>
            <person name="Lajus A."/>
            <person name="Vallenet D."/>
            <person name="Medigue C."/>
            <person name="Fegan M."/>
            <person name="Allen C."/>
            <person name="Prior P."/>
        </authorList>
    </citation>
    <scope>NUCLEOTIDE SEQUENCE</scope>
    <source>
        <strain evidence="1">R24</strain>
    </source>
</reference>